<dbReference type="RefSeq" id="WP_285760259.1">
    <property type="nucleotide sequence ID" value="NZ_BSQG01000005.1"/>
</dbReference>
<evidence type="ECO:0000313" key="11">
    <source>
        <dbReference type="Proteomes" id="UP001165092"/>
    </source>
</evidence>
<dbReference type="InterPro" id="IPR004136">
    <property type="entry name" value="NMO"/>
</dbReference>
<dbReference type="AlphaFoldDB" id="A0A9W6UHE5"/>
<dbReference type="InterPro" id="IPR013785">
    <property type="entry name" value="Aldolase_TIM"/>
</dbReference>
<dbReference type="PANTHER" id="PTHR42747:SF3">
    <property type="entry name" value="NITRONATE MONOOXYGENASE-RELATED"/>
    <property type="match status" value="1"/>
</dbReference>
<organism evidence="10 11">
    <name type="scientific">Nocardiopsis ansamitocini</name>
    <dbReference type="NCBI Taxonomy" id="1670832"/>
    <lineage>
        <taxon>Bacteria</taxon>
        <taxon>Bacillati</taxon>
        <taxon>Actinomycetota</taxon>
        <taxon>Actinomycetes</taxon>
        <taxon>Streptosporangiales</taxon>
        <taxon>Nocardiopsidaceae</taxon>
        <taxon>Nocardiopsis</taxon>
    </lineage>
</organism>
<dbReference type="EMBL" id="BSQG01000005">
    <property type="protein sequence ID" value="GLU48781.1"/>
    <property type="molecule type" value="Genomic_DNA"/>
</dbReference>
<proteinExistence type="inferred from homology"/>
<evidence type="ECO:0000256" key="7">
    <source>
        <dbReference type="ARBA" id="ARBA00023033"/>
    </source>
</evidence>
<evidence type="ECO:0000256" key="2">
    <source>
        <dbReference type="ARBA" id="ARBA00009881"/>
    </source>
</evidence>
<gene>
    <name evidence="10" type="ORF">Nans01_31320</name>
</gene>
<evidence type="ECO:0000256" key="6">
    <source>
        <dbReference type="ARBA" id="ARBA00023002"/>
    </source>
</evidence>
<dbReference type="Proteomes" id="UP001165092">
    <property type="component" value="Unassembled WGS sequence"/>
</dbReference>
<evidence type="ECO:0000256" key="8">
    <source>
        <dbReference type="ARBA" id="ARBA00031155"/>
    </source>
</evidence>
<accession>A0A9W6UHE5</accession>
<evidence type="ECO:0000256" key="4">
    <source>
        <dbReference type="ARBA" id="ARBA00022630"/>
    </source>
</evidence>
<evidence type="ECO:0000256" key="1">
    <source>
        <dbReference type="ARBA" id="ARBA00001917"/>
    </source>
</evidence>
<dbReference type="Pfam" id="PF03060">
    <property type="entry name" value="NMO"/>
    <property type="match status" value="1"/>
</dbReference>
<keyword evidence="11" id="KW-1185">Reference proteome</keyword>
<keyword evidence="3" id="KW-0216">Detoxification</keyword>
<protein>
    <recommendedName>
        <fullName evidence="8">Propionate 3-nitronate monooxygenase</fullName>
    </recommendedName>
</protein>
<keyword evidence="5" id="KW-0288">FMN</keyword>
<dbReference type="GO" id="GO:0018580">
    <property type="term" value="F:nitronate monooxygenase activity"/>
    <property type="evidence" value="ECO:0007669"/>
    <property type="project" value="InterPro"/>
</dbReference>
<dbReference type="SUPFAM" id="SSF51412">
    <property type="entry name" value="Inosine monophosphate dehydrogenase (IMPDH)"/>
    <property type="match status" value="1"/>
</dbReference>
<dbReference type="PANTHER" id="PTHR42747">
    <property type="entry name" value="NITRONATE MONOOXYGENASE-RELATED"/>
    <property type="match status" value="1"/>
</dbReference>
<keyword evidence="6" id="KW-0560">Oxidoreductase</keyword>
<evidence type="ECO:0000256" key="9">
    <source>
        <dbReference type="ARBA" id="ARBA00049401"/>
    </source>
</evidence>
<comment type="similarity">
    <text evidence="2">Belongs to the nitronate monooxygenase family. NMO class I subfamily.</text>
</comment>
<evidence type="ECO:0000313" key="10">
    <source>
        <dbReference type="EMBL" id="GLU48781.1"/>
    </source>
</evidence>
<reference evidence="10" key="1">
    <citation type="submission" date="2023-02" db="EMBL/GenBank/DDBJ databases">
        <title>Nocardiopsis ansamitocini NBRC 112285.</title>
        <authorList>
            <person name="Ichikawa N."/>
            <person name="Sato H."/>
            <person name="Tonouchi N."/>
        </authorList>
    </citation>
    <scope>NUCLEOTIDE SEQUENCE</scope>
    <source>
        <strain evidence="10">NBRC 112285</strain>
    </source>
</reference>
<evidence type="ECO:0000256" key="3">
    <source>
        <dbReference type="ARBA" id="ARBA00022575"/>
    </source>
</evidence>
<dbReference type="CDD" id="cd04730">
    <property type="entry name" value="NPD_like"/>
    <property type="match status" value="1"/>
</dbReference>
<comment type="catalytic activity">
    <reaction evidence="9">
        <text>3 propionate 3-nitronate + 3 O2 + H2O = 3 3-oxopropanoate + 2 nitrate + nitrite + H2O2 + 3 H(+)</text>
        <dbReference type="Rhea" id="RHEA:57332"/>
        <dbReference type="ChEBI" id="CHEBI:15377"/>
        <dbReference type="ChEBI" id="CHEBI:15378"/>
        <dbReference type="ChEBI" id="CHEBI:15379"/>
        <dbReference type="ChEBI" id="CHEBI:16240"/>
        <dbReference type="ChEBI" id="CHEBI:16301"/>
        <dbReference type="ChEBI" id="CHEBI:17632"/>
        <dbReference type="ChEBI" id="CHEBI:33190"/>
        <dbReference type="ChEBI" id="CHEBI:136067"/>
    </reaction>
</comment>
<comment type="caution">
    <text evidence="10">The sequence shown here is derived from an EMBL/GenBank/DDBJ whole genome shotgun (WGS) entry which is preliminary data.</text>
</comment>
<dbReference type="GO" id="GO:0009636">
    <property type="term" value="P:response to toxic substance"/>
    <property type="evidence" value="ECO:0007669"/>
    <property type="project" value="UniProtKB-KW"/>
</dbReference>
<keyword evidence="7" id="KW-0503">Monooxygenase</keyword>
<evidence type="ECO:0000256" key="5">
    <source>
        <dbReference type="ARBA" id="ARBA00022643"/>
    </source>
</evidence>
<dbReference type="Gene3D" id="3.20.20.70">
    <property type="entry name" value="Aldolase class I"/>
    <property type="match status" value="1"/>
</dbReference>
<keyword evidence="4" id="KW-0285">Flavoprotein</keyword>
<sequence>MQELSGLAAPVVVAPMAGGASTPELVAAAASAGGLGFLAAGYATPADMVQRVRRTRELGAEFFGVNLFVPGPDTADPVALAAYRYRIAADAARLGVRPGEPRWDDDAFAAKLDLLLAEPVPVVSCTFGPPPPGVADRLRRAGTLVVGTVTDAAEARLAVDAGAHALCVQGAEAGGHQGSFDDARERTAPLAEVLAAVRAAVDVPLIAAGGLTRAADVRAVLAAGATAAQLGTLFLRTPESGANPVHRAALADPRFTATAVTRAFTGRRARGLVNGFLTVHDPLAPAGYPQVHHLTAPLRAAAVRAGDAETAHLWAGTGYRAAPVEPAARVIASLTASRQS</sequence>
<comment type="cofactor">
    <cofactor evidence="1">
        <name>FMN</name>
        <dbReference type="ChEBI" id="CHEBI:58210"/>
    </cofactor>
</comment>
<name>A0A9W6UHE5_9ACTN</name>